<comment type="catalytic activity">
    <reaction evidence="1">
        <text>5-(2-hydroxyethyl)-4-methylthiazole + ATP = 4-methyl-5-(2-phosphooxyethyl)-thiazole + ADP + H(+)</text>
        <dbReference type="Rhea" id="RHEA:24212"/>
        <dbReference type="ChEBI" id="CHEBI:15378"/>
        <dbReference type="ChEBI" id="CHEBI:17957"/>
        <dbReference type="ChEBI" id="CHEBI:30616"/>
        <dbReference type="ChEBI" id="CHEBI:58296"/>
        <dbReference type="ChEBI" id="CHEBI:456216"/>
        <dbReference type="EC" id="2.7.1.50"/>
    </reaction>
</comment>
<comment type="function">
    <text evidence="3">Condenses 4-methyl-5-(beta-hydroxyethyl)thiazole monophosphate (THZ-P) and 2-methyl-4-amino-5-hydroxymethyl pyrimidine pyrophosphate (HMP-PP) to form thiamine monophosphate (TMP).</text>
</comment>
<evidence type="ECO:0000256" key="11">
    <source>
        <dbReference type="ARBA" id="ARBA00022842"/>
    </source>
</evidence>
<dbReference type="GO" id="GO:0005737">
    <property type="term" value="C:cytoplasm"/>
    <property type="evidence" value="ECO:0007669"/>
    <property type="project" value="TreeGrafter"/>
</dbReference>
<dbReference type="GO" id="GO:0009228">
    <property type="term" value="P:thiamine biosynthetic process"/>
    <property type="evidence" value="ECO:0007669"/>
    <property type="project" value="UniProtKB-KW"/>
</dbReference>
<dbReference type="CDD" id="cd00564">
    <property type="entry name" value="TMP_TenI"/>
    <property type="match status" value="1"/>
</dbReference>
<comment type="similarity">
    <text evidence="17">In the N-terminal section; belongs to the thiamine-phosphate synthase family.</text>
</comment>
<keyword evidence="7" id="KW-0479">Metal-binding</keyword>
<dbReference type="Proteomes" id="UP000320333">
    <property type="component" value="Unassembled WGS sequence"/>
</dbReference>
<dbReference type="PRINTS" id="PR01099">
    <property type="entry name" value="HYETHTZKNASE"/>
</dbReference>
<dbReference type="EMBL" id="QEAP01000119">
    <property type="protein sequence ID" value="TPX74576.1"/>
    <property type="molecule type" value="Genomic_DNA"/>
</dbReference>
<name>A0A507FH16_9FUNG</name>
<comment type="pathway">
    <text evidence="5">Cofactor biosynthesis; thiamine diphosphate biosynthesis; thiamine phosphate from 4-amino-2-methyl-5-diphosphomethylpyrimidine and 4-methyl-5-(2-phosphoethyl)-thiazole: step 1/1.</text>
</comment>
<accession>A0A507FH16</accession>
<comment type="pathway">
    <text evidence="4">Cofactor biosynthesis; thiamine diphosphate biosynthesis; 4-methyl-5-(2-phosphoethyl)-thiazole from 5-(2-hydroxyethyl)-4-methylthiazole: step 1/1.</text>
</comment>
<dbReference type="Gene3D" id="3.40.1190.20">
    <property type="match status" value="1"/>
</dbReference>
<comment type="catalytic activity">
    <reaction evidence="13">
        <text>4-methyl-5-(2-phosphooxyethyl)-thiazole + 4-amino-2-methyl-5-(diphosphooxymethyl)pyrimidine + H(+) = thiamine phosphate + diphosphate</text>
        <dbReference type="Rhea" id="RHEA:22328"/>
        <dbReference type="ChEBI" id="CHEBI:15378"/>
        <dbReference type="ChEBI" id="CHEBI:33019"/>
        <dbReference type="ChEBI" id="CHEBI:37575"/>
        <dbReference type="ChEBI" id="CHEBI:57841"/>
        <dbReference type="ChEBI" id="CHEBI:58296"/>
        <dbReference type="EC" id="2.5.1.3"/>
    </reaction>
</comment>
<dbReference type="GO" id="GO:0009229">
    <property type="term" value="P:thiamine diphosphate biosynthetic process"/>
    <property type="evidence" value="ECO:0007669"/>
    <property type="project" value="UniProtKB-UniPathway"/>
</dbReference>
<dbReference type="Pfam" id="PF02110">
    <property type="entry name" value="HK"/>
    <property type="match status" value="1"/>
</dbReference>
<keyword evidence="11" id="KW-0460">Magnesium</keyword>
<evidence type="ECO:0000256" key="10">
    <source>
        <dbReference type="ARBA" id="ARBA00022840"/>
    </source>
</evidence>
<evidence type="ECO:0000313" key="20">
    <source>
        <dbReference type="Proteomes" id="UP000320333"/>
    </source>
</evidence>
<dbReference type="UniPathway" id="UPA00060">
    <property type="reaction ID" value="UER00139"/>
</dbReference>
<keyword evidence="6" id="KW-0808">Transferase</keyword>
<comment type="similarity">
    <text evidence="16">In the C-terminal section; belongs to the Thz kinase family.</text>
</comment>
<dbReference type="OrthoDB" id="4994at2759"/>
<dbReference type="CDD" id="cd01170">
    <property type="entry name" value="THZ_kinase"/>
    <property type="match status" value="1"/>
</dbReference>
<comment type="catalytic activity">
    <reaction evidence="15">
        <text>2-[(2R,5Z)-2-carboxy-4-methylthiazol-5(2H)-ylidene]ethyl phosphate + 4-amino-2-methyl-5-(diphosphooxymethyl)pyrimidine + 2 H(+) = thiamine phosphate + CO2 + diphosphate</text>
        <dbReference type="Rhea" id="RHEA:47844"/>
        <dbReference type="ChEBI" id="CHEBI:15378"/>
        <dbReference type="ChEBI" id="CHEBI:16526"/>
        <dbReference type="ChEBI" id="CHEBI:33019"/>
        <dbReference type="ChEBI" id="CHEBI:37575"/>
        <dbReference type="ChEBI" id="CHEBI:57841"/>
        <dbReference type="ChEBI" id="CHEBI:62899"/>
        <dbReference type="EC" id="2.5.1.3"/>
    </reaction>
</comment>
<evidence type="ECO:0000256" key="3">
    <source>
        <dbReference type="ARBA" id="ARBA00003814"/>
    </source>
</evidence>
<comment type="catalytic activity">
    <reaction evidence="14">
        <text>2-(2-carboxy-4-methylthiazol-5-yl)ethyl phosphate + 4-amino-2-methyl-5-(diphosphooxymethyl)pyrimidine + 2 H(+) = thiamine phosphate + CO2 + diphosphate</text>
        <dbReference type="Rhea" id="RHEA:47848"/>
        <dbReference type="ChEBI" id="CHEBI:15378"/>
        <dbReference type="ChEBI" id="CHEBI:16526"/>
        <dbReference type="ChEBI" id="CHEBI:33019"/>
        <dbReference type="ChEBI" id="CHEBI:37575"/>
        <dbReference type="ChEBI" id="CHEBI:57841"/>
        <dbReference type="ChEBI" id="CHEBI:62890"/>
        <dbReference type="EC" id="2.5.1.3"/>
    </reaction>
</comment>
<evidence type="ECO:0000256" key="8">
    <source>
        <dbReference type="ARBA" id="ARBA00022741"/>
    </source>
</evidence>
<dbReference type="InterPro" id="IPR013785">
    <property type="entry name" value="Aldolase_TIM"/>
</dbReference>
<dbReference type="SUPFAM" id="SSF53613">
    <property type="entry name" value="Ribokinase-like"/>
    <property type="match status" value="1"/>
</dbReference>
<evidence type="ECO:0000256" key="17">
    <source>
        <dbReference type="ARBA" id="ARBA00061283"/>
    </source>
</evidence>
<evidence type="ECO:0000256" key="9">
    <source>
        <dbReference type="ARBA" id="ARBA00022777"/>
    </source>
</evidence>
<dbReference type="InterPro" id="IPR029056">
    <property type="entry name" value="Ribokinase-like"/>
</dbReference>
<evidence type="ECO:0000256" key="16">
    <source>
        <dbReference type="ARBA" id="ARBA00061146"/>
    </source>
</evidence>
<evidence type="ECO:0000256" key="6">
    <source>
        <dbReference type="ARBA" id="ARBA00022679"/>
    </source>
</evidence>
<comment type="caution">
    <text evidence="19">The sequence shown here is derived from an EMBL/GenBank/DDBJ whole genome shotgun (WGS) entry which is preliminary data.</text>
</comment>
<evidence type="ECO:0000259" key="18">
    <source>
        <dbReference type="Pfam" id="PF02581"/>
    </source>
</evidence>
<evidence type="ECO:0000256" key="12">
    <source>
        <dbReference type="ARBA" id="ARBA00022977"/>
    </source>
</evidence>
<dbReference type="HAMAP" id="MF_00097">
    <property type="entry name" value="TMP_synthase"/>
    <property type="match status" value="1"/>
</dbReference>
<keyword evidence="8" id="KW-0547">Nucleotide-binding</keyword>
<dbReference type="AlphaFoldDB" id="A0A507FH16"/>
<sequence>MPSVNVSLYLVTERSFLPPGKSVQDCVREAIAGGVSIVQLREKTATGREFLRLARELRDICAAANVPFIVNDRIDIAMAVDADGVHIGQEDIPLKDARRLLGPNKIIGVTVKTIEQALAAVDGGADYIAPGVVFPTTTKDNAVYLGPSGVGEIIAKVRQHNATIPIVTIGGINSENVSAMLREVEQASGGFKLSGVAVVSAIMKHQDAQLAAHALKSCLVDNVVNVEGTLALANSDLVERVVSLLQRVREKRPFVHSITNNVVFEMTANIILHLGGSPIMAHSIDEVEEIGNSIDSLILNMGTLDKFRIASFHKAAQKANSRNVPITLDPIGCGFTSLRRQAVAELLSSTRISIIKGNAGEIGFLSGSMETSSRGADSVGKLTDPATVAMTVAKKYNTTVCITGAVDYVSDGTRVVRCENGNAFLGLLTGTGCSTTALIASFAGVAEGDYLAASVAGCTVMGVAAEMAAVKCGAGGEVFGPATFRTALFDAVYLLTAKDVQKYARVFCLDDK</sequence>
<evidence type="ECO:0000256" key="1">
    <source>
        <dbReference type="ARBA" id="ARBA00001771"/>
    </source>
</evidence>
<keyword evidence="12" id="KW-0784">Thiamine biosynthesis</keyword>
<comment type="cofactor">
    <cofactor evidence="2">
        <name>Mg(2+)</name>
        <dbReference type="ChEBI" id="CHEBI:18420"/>
    </cofactor>
</comment>
<proteinExistence type="inferred from homology"/>
<evidence type="ECO:0000256" key="7">
    <source>
        <dbReference type="ARBA" id="ARBA00022723"/>
    </source>
</evidence>
<dbReference type="InterPro" id="IPR036206">
    <property type="entry name" value="ThiamineP_synth_sf"/>
</dbReference>
<evidence type="ECO:0000256" key="2">
    <source>
        <dbReference type="ARBA" id="ARBA00001946"/>
    </source>
</evidence>
<dbReference type="Pfam" id="PF02581">
    <property type="entry name" value="TMP-TENI"/>
    <property type="match status" value="1"/>
</dbReference>
<dbReference type="GO" id="GO:0000287">
    <property type="term" value="F:magnesium ion binding"/>
    <property type="evidence" value="ECO:0007669"/>
    <property type="project" value="InterPro"/>
</dbReference>
<evidence type="ECO:0000313" key="19">
    <source>
        <dbReference type="EMBL" id="TPX74576.1"/>
    </source>
</evidence>
<organism evidence="19 20">
    <name type="scientific">Chytriomyces confervae</name>
    <dbReference type="NCBI Taxonomy" id="246404"/>
    <lineage>
        <taxon>Eukaryota</taxon>
        <taxon>Fungi</taxon>
        <taxon>Fungi incertae sedis</taxon>
        <taxon>Chytridiomycota</taxon>
        <taxon>Chytridiomycota incertae sedis</taxon>
        <taxon>Chytridiomycetes</taxon>
        <taxon>Chytridiales</taxon>
        <taxon>Chytriomycetaceae</taxon>
        <taxon>Chytriomyces</taxon>
    </lineage>
</organism>
<evidence type="ECO:0000256" key="13">
    <source>
        <dbReference type="ARBA" id="ARBA00047334"/>
    </source>
</evidence>
<dbReference type="PANTHER" id="PTHR20857">
    <property type="entry name" value="THIAMINE-PHOSPHATE PYROPHOSPHORYLASE"/>
    <property type="match status" value="1"/>
</dbReference>
<gene>
    <name evidence="19" type="ORF">CcCBS67573_g04167</name>
</gene>
<evidence type="ECO:0000256" key="4">
    <source>
        <dbReference type="ARBA" id="ARBA00004868"/>
    </source>
</evidence>
<dbReference type="Gene3D" id="3.20.20.70">
    <property type="entry name" value="Aldolase class I"/>
    <property type="match status" value="1"/>
</dbReference>
<protein>
    <recommendedName>
        <fullName evidence="18">Thiamine phosphate synthase/TenI domain-containing protein</fullName>
    </recommendedName>
</protein>
<dbReference type="FunFam" id="3.20.20.70:FF:000104">
    <property type="entry name" value="Thiamine biosynthetic bifunctional enzyme"/>
    <property type="match status" value="1"/>
</dbReference>
<dbReference type="GO" id="GO:0004789">
    <property type="term" value="F:thiamine-phosphate diphosphorylase activity"/>
    <property type="evidence" value="ECO:0007669"/>
    <property type="project" value="UniProtKB-EC"/>
</dbReference>
<dbReference type="STRING" id="246404.A0A507FH16"/>
<dbReference type="InterPro" id="IPR022998">
    <property type="entry name" value="ThiamineP_synth_TenI"/>
</dbReference>
<keyword evidence="10" id="KW-0067">ATP-binding</keyword>
<dbReference type="HAMAP" id="MF_00228">
    <property type="entry name" value="Thz_kinase"/>
    <property type="match status" value="1"/>
</dbReference>
<dbReference type="GO" id="GO:0004417">
    <property type="term" value="F:hydroxyethylthiazole kinase activity"/>
    <property type="evidence" value="ECO:0007669"/>
    <property type="project" value="UniProtKB-EC"/>
</dbReference>
<dbReference type="NCBIfam" id="TIGR00693">
    <property type="entry name" value="thiE"/>
    <property type="match status" value="1"/>
</dbReference>
<dbReference type="InterPro" id="IPR034291">
    <property type="entry name" value="TMP_synthase"/>
</dbReference>
<dbReference type="PANTHER" id="PTHR20857:SF23">
    <property type="entry name" value="THIAMINE BIOSYNTHETIC BIFUNCTIONAL ENZYME"/>
    <property type="match status" value="1"/>
</dbReference>
<dbReference type="GO" id="GO:0005524">
    <property type="term" value="F:ATP binding"/>
    <property type="evidence" value="ECO:0007669"/>
    <property type="project" value="UniProtKB-KW"/>
</dbReference>
<reference evidence="19 20" key="1">
    <citation type="journal article" date="2019" name="Sci. Rep.">
        <title>Comparative genomics of chytrid fungi reveal insights into the obligate biotrophic and pathogenic lifestyle of Synchytrium endobioticum.</title>
        <authorList>
            <person name="van de Vossenberg B.T.L.H."/>
            <person name="Warris S."/>
            <person name="Nguyen H.D.T."/>
            <person name="van Gent-Pelzer M.P.E."/>
            <person name="Joly D.L."/>
            <person name="van de Geest H.C."/>
            <person name="Bonants P.J.M."/>
            <person name="Smith D.S."/>
            <person name="Levesque C.A."/>
            <person name="van der Lee T.A.J."/>
        </authorList>
    </citation>
    <scope>NUCLEOTIDE SEQUENCE [LARGE SCALE GENOMIC DNA]</scope>
    <source>
        <strain evidence="19 20">CBS 675.73</strain>
    </source>
</reference>
<keyword evidence="9" id="KW-0418">Kinase</keyword>
<evidence type="ECO:0000256" key="14">
    <source>
        <dbReference type="ARBA" id="ARBA00047851"/>
    </source>
</evidence>
<evidence type="ECO:0000256" key="15">
    <source>
        <dbReference type="ARBA" id="ARBA00047883"/>
    </source>
</evidence>
<feature type="domain" description="Thiamine phosphate synthase/TenI" evidence="18">
    <location>
        <begin position="8"/>
        <end position="202"/>
    </location>
</feature>
<dbReference type="NCBIfam" id="NF006830">
    <property type="entry name" value="PRK09355.1"/>
    <property type="match status" value="1"/>
</dbReference>
<dbReference type="SUPFAM" id="SSF51391">
    <property type="entry name" value="Thiamin phosphate synthase"/>
    <property type="match status" value="1"/>
</dbReference>
<evidence type="ECO:0000256" key="5">
    <source>
        <dbReference type="ARBA" id="ARBA00005165"/>
    </source>
</evidence>
<dbReference type="InterPro" id="IPR000417">
    <property type="entry name" value="Hyethyz_kinase"/>
</dbReference>
<keyword evidence="20" id="KW-1185">Reference proteome</keyword>